<sequence>MNRFFNFLSIAKKSKNLLEGYSKCDDYRNSTDIYLFVISNDLSDKSKSKFKKHCENKNIPYIEDFSKTELGSPLGRKEVMLLGILDAGIAQKLIAIYEEEKYMGRE</sequence>
<protein>
    <submittedName>
        <fullName evidence="2">50S ribosomal protein L7ae-like protein</fullName>
    </submittedName>
    <submittedName>
        <fullName evidence="3">Ribosomal protein L7Ae family protein</fullName>
    </submittedName>
</protein>
<dbReference type="InterPro" id="IPR004038">
    <property type="entry name" value="Ribosomal_eL8/eL30/eS12/Gad45"/>
</dbReference>
<proteinExistence type="predicted"/>
<keyword evidence="3" id="KW-0689">Ribosomal protein</keyword>
<evidence type="ECO:0000259" key="1">
    <source>
        <dbReference type="Pfam" id="PF01248"/>
    </source>
</evidence>
<dbReference type="EMBL" id="LRDH01000118">
    <property type="protein sequence ID" value="PPV13654.1"/>
    <property type="molecule type" value="Genomic_DNA"/>
</dbReference>
<dbReference type="GeneID" id="92943645"/>
<dbReference type="SUPFAM" id="SSF55315">
    <property type="entry name" value="L30e-like"/>
    <property type="match status" value="1"/>
</dbReference>
<dbReference type="EMBL" id="CP030775">
    <property type="protein sequence ID" value="AXB84320.1"/>
    <property type="molecule type" value="Genomic_DNA"/>
</dbReference>
<dbReference type="OrthoDB" id="9794863at2"/>
<organism evidence="3 5">
    <name type="scientific">Clostridium butyricum</name>
    <dbReference type="NCBI Taxonomy" id="1492"/>
    <lineage>
        <taxon>Bacteria</taxon>
        <taxon>Bacillati</taxon>
        <taxon>Bacillota</taxon>
        <taxon>Clostridia</taxon>
        <taxon>Eubacteriales</taxon>
        <taxon>Clostridiaceae</taxon>
        <taxon>Clostridium</taxon>
    </lineage>
</organism>
<dbReference type="NCBIfam" id="NF004078">
    <property type="entry name" value="PRK05583.1"/>
    <property type="match status" value="1"/>
</dbReference>
<dbReference type="RefSeq" id="WP_002579636.1">
    <property type="nucleotide sequence ID" value="NZ_AP019716.1"/>
</dbReference>
<reference evidence="3 5" key="1">
    <citation type="submission" date="2016-01" db="EMBL/GenBank/DDBJ databases">
        <title>Characterization of the Clostridium difficile lineages that are prevalent in Hong Kong and China.</title>
        <authorList>
            <person name="Kwok J.S.-L."/>
            <person name="Lam W.-Y."/>
            <person name="Ip M."/>
            <person name="Chan T.-F."/>
            <person name="Hawkey P.M."/>
            <person name="Tsui S.K.-W."/>
        </authorList>
    </citation>
    <scope>NUCLEOTIDE SEQUENCE [LARGE SCALE GENOMIC DNA]</scope>
    <source>
        <strain evidence="3 5">300064</strain>
    </source>
</reference>
<dbReference type="AlphaFoldDB" id="A0A0A6Q128"/>
<evidence type="ECO:0000313" key="5">
    <source>
        <dbReference type="Proteomes" id="UP000238081"/>
    </source>
</evidence>
<dbReference type="Proteomes" id="UP000238081">
    <property type="component" value="Unassembled WGS sequence"/>
</dbReference>
<dbReference type="EMBL" id="CP040626">
    <property type="protein sequence ID" value="QMW90470.1"/>
    <property type="molecule type" value="Genomic_DNA"/>
</dbReference>
<dbReference type="InterPro" id="IPR029064">
    <property type="entry name" value="Ribosomal_eL30-like_sf"/>
</dbReference>
<reference evidence="2" key="2">
    <citation type="submission" date="2018-07" db="EMBL/GenBank/DDBJ databases">
        <title>Complete genome sequence of Clostridium butyricum S-45-5 isolated from human feces.</title>
        <authorList>
            <person name="Chang Y.-H."/>
            <person name="Shin Y."/>
        </authorList>
    </citation>
    <scope>NUCLEOTIDE SEQUENCE [LARGE SCALE GENOMIC DNA]</scope>
    <source>
        <strain evidence="2">S-45-5</strain>
    </source>
</reference>
<evidence type="ECO:0000313" key="3">
    <source>
        <dbReference type="EMBL" id="PPV13654.1"/>
    </source>
</evidence>
<feature type="domain" description="Ribosomal protein eL8/eL30/eS12/Gadd45" evidence="1">
    <location>
        <begin position="8"/>
        <end position="93"/>
    </location>
</feature>
<dbReference type="KEGG" id="cbut:ATN24_07645"/>
<dbReference type="GO" id="GO:0005840">
    <property type="term" value="C:ribosome"/>
    <property type="evidence" value="ECO:0007669"/>
    <property type="project" value="UniProtKB-KW"/>
</dbReference>
<dbReference type="Pfam" id="PF01248">
    <property type="entry name" value="Ribosomal_L7Ae"/>
    <property type="match status" value="1"/>
</dbReference>
<dbReference type="Gene3D" id="3.30.1330.30">
    <property type="match status" value="1"/>
</dbReference>
<evidence type="ECO:0000313" key="4">
    <source>
        <dbReference type="EMBL" id="QMW90470.1"/>
    </source>
</evidence>
<gene>
    <name evidence="3" type="ORF">AWN73_03715</name>
    <name evidence="2" type="ORF">DRB99_04915</name>
    <name evidence="4" type="ORF">FF104_05735</name>
</gene>
<dbReference type="Proteomes" id="UP000515243">
    <property type="component" value="Chromosome 1"/>
</dbReference>
<evidence type="ECO:0000313" key="2">
    <source>
        <dbReference type="EMBL" id="AXB84320.1"/>
    </source>
</evidence>
<evidence type="ECO:0000313" key="6">
    <source>
        <dbReference type="Proteomes" id="UP000515243"/>
    </source>
</evidence>
<accession>A0A0A6Q128</accession>
<reference evidence="4 6" key="3">
    <citation type="submission" date="2019-05" db="EMBL/GenBank/DDBJ databases">
        <authorList>
            <person name="Schori C."/>
            <person name="Ahrens C."/>
        </authorList>
    </citation>
    <scope>NUCLEOTIDE SEQUENCE [LARGE SCALE GENOMIC DNA]</scope>
    <source>
        <strain evidence="4 6">DSM 10702</strain>
    </source>
</reference>
<keyword evidence="3" id="KW-0687">Ribonucleoprotein</keyword>
<name>A0A0A6Q128_CLOBU</name>